<dbReference type="GO" id="GO:0006261">
    <property type="term" value="P:DNA-templated DNA replication"/>
    <property type="evidence" value="ECO:0007669"/>
    <property type="project" value="TreeGrafter"/>
</dbReference>
<comment type="subunit">
    <text evidence="5">Component of the RIX1 complex, composed of IPI1, RIX1/IPI2 and IPI3 in a 1:2:2 stoichiometry. The complex interacts (via RIX1) with MDN1 (via its hexameric AAA ATPase ring) and the pre-60S ribosome particles.</text>
</comment>
<keyword evidence="5" id="KW-0539">Nucleus</keyword>
<dbReference type="Gene3D" id="2.130.10.10">
    <property type="entry name" value="YVTN repeat-like/Quinoprotein amine dehydrogenase"/>
    <property type="match status" value="2"/>
</dbReference>
<organism evidence="8 9">
    <name type="scientific">Malassezia pachydermatis</name>
    <dbReference type="NCBI Taxonomy" id="77020"/>
    <lineage>
        <taxon>Eukaryota</taxon>
        <taxon>Fungi</taxon>
        <taxon>Dikarya</taxon>
        <taxon>Basidiomycota</taxon>
        <taxon>Ustilaginomycotina</taxon>
        <taxon>Malasseziomycetes</taxon>
        <taxon>Malasseziales</taxon>
        <taxon>Malasseziaceae</taxon>
        <taxon>Malassezia</taxon>
    </lineage>
</organism>
<evidence type="ECO:0000256" key="3">
    <source>
        <dbReference type="ARBA" id="ARBA00022737"/>
    </source>
</evidence>
<dbReference type="PRINTS" id="PR00320">
    <property type="entry name" value="GPROTEINBRPT"/>
</dbReference>
<evidence type="ECO:0000256" key="2">
    <source>
        <dbReference type="ARBA" id="ARBA00022574"/>
    </source>
</evidence>
<dbReference type="GO" id="GO:0006364">
    <property type="term" value="P:rRNA processing"/>
    <property type="evidence" value="ECO:0007669"/>
    <property type="project" value="UniProtKB-UniRule"/>
</dbReference>
<sequence length="497" mass="52917">MSSLRHVSALFANEILVTASSSTTQRGAVYVLDPAASTQTPLLHWKGTSQAAPHCVSCVASATHAVHGAGTSGLVAVMESDKAVLHLYSWQRDQALARLVLPQKMSCLALSPQATYLAAGGHDGRLYVWEVATGALLCSMEAHYRAISVLRWTEDTGALITASQDARICVWSLPTLMQYTDLAGRAAPSPYVTFSDHSLGITDMHVTSGAFPGAARLWSASDDGTVKLWDLAARRLMTTLQWDEPIWHLAVDPLERFIVVAAKSSVQRVDMYDTTTGHALGGRGSTGVVERMSDTHRVSLSEPVSAIALSHMASHVAVGTAHGVVHIIDVLTLQTVRTLPVAGTTASATPTTPVTSICSLVRPVDLMSTLTLRGAATKRTSARGDTEASASTYIESLPLPTIAPQFARTVAPVMETMHVMLRPVPHVATAHDAPSSDVLYASPQNEGPALSTSTPRSIDTSVYEAEIQALQAQVQRAKTLNDQLWQHLVQTQAGASV</sequence>
<proteinExistence type="inferred from homology"/>
<comment type="similarity">
    <text evidence="1 5">Belongs to the WD repeat IPI3/WDR18 family.</text>
</comment>
<keyword evidence="9" id="KW-1185">Reference proteome</keyword>
<feature type="domain" description="WD repeat-containing protein 54 beta-propeller" evidence="7">
    <location>
        <begin position="24"/>
        <end position="173"/>
    </location>
</feature>
<evidence type="ECO:0000313" key="8">
    <source>
        <dbReference type="EMBL" id="KOS12582.1"/>
    </source>
</evidence>
<dbReference type="InterPro" id="IPR045227">
    <property type="entry name" value="WDR18/Ipi3/RID3"/>
</dbReference>
<dbReference type="InterPro" id="IPR001680">
    <property type="entry name" value="WD40_rpt"/>
</dbReference>
<dbReference type="PROSITE" id="PS50082">
    <property type="entry name" value="WD_REPEATS_2"/>
    <property type="match status" value="3"/>
</dbReference>
<dbReference type="STRING" id="77020.A0A0M9VN06"/>
<dbReference type="GeneID" id="28729199"/>
<feature type="repeat" description="WD" evidence="4">
    <location>
        <begin position="105"/>
        <end position="139"/>
    </location>
</feature>
<dbReference type="PROSITE" id="PS00678">
    <property type="entry name" value="WD_REPEATS_1"/>
    <property type="match status" value="2"/>
</dbReference>
<gene>
    <name evidence="8" type="ORF">Malapachy_2837</name>
</gene>
<dbReference type="SUPFAM" id="SSF50978">
    <property type="entry name" value="WD40 repeat-like"/>
    <property type="match status" value="1"/>
</dbReference>
<dbReference type="Pfam" id="PF21031">
    <property type="entry name" value="WDR54"/>
    <property type="match status" value="1"/>
</dbReference>
<keyword evidence="5" id="KW-0698">rRNA processing</keyword>
<evidence type="ECO:0000256" key="1">
    <source>
        <dbReference type="ARBA" id="ARBA00010143"/>
    </source>
</evidence>
<dbReference type="SMART" id="SM00320">
    <property type="entry name" value="WD40"/>
    <property type="match status" value="5"/>
</dbReference>
<dbReference type="AlphaFoldDB" id="A0A0M9VN06"/>
<dbReference type="GO" id="GO:0005656">
    <property type="term" value="C:nuclear pre-replicative complex"/>
    <property type="evidence" value="ECO:0007669"/>
    <property type="project" value="TreeGrafter"/>
</dbReference>
<dbReference type="RefSeq" id="XP_017990214.1">
    <property type="nucleotide sequence ID" value="XM_018137323.1"/>
</dbReference>
<evidence type="ECO:0000256" key="6">
    <source>
        <dbReference type="SAM" id="MobiDB-lite"/>
    </source>
</evidence>
<keyword evidence="2 4" id="KW-0853">WD repeat</keyword>
<dbReference type="GO" id="GO:0120330">
    <property type="term" value="C:rixosome complex"/>
    <property type="evidence" value="ECO:0007669"/>
    <property type="project" value="UniProtKB-UniRule"/>
</dbReference>
<evidence type="ECO:0000256" key="4">
    <source>
        <dbReference type="PROSITE-ProRule" id="PRU00221"/>
    </source>
</evidence>
<feature type="repeat" description="WD" evidence="4">
    <location>
        <begin position="194"/>
        <end position="239"/>
    </location>
</feature>
<dbReference type="InterPro" id="IPR015943">
    <property type="entry name" value="WD40/YVTN_repeat-like_dom_sf"/>
</dbReference>
<dbReference type="Pfam" id="PF00400">
    <property type="entry name" value="WD40"/>
    <property type="match status" value="1"/>
</dbReference>
<accession>A0A0M9VN06</accession>
<feature type="repeat" description="WD" evidence="4">
    <location>
        <begin position="140"/>
        <end position="173"/>
    </location>
</feature>
<name>A0A0M9VN06_9BASI</name>
<dbReference type="InterPro" id="IPR036322">
    <property type="entry name" value="WD40_repeat_dom_sf"/>
</dbReference>
<dbReference type="InterPro" id="IPR049546">
    <property type="entry name" value="WDR54_beta_prop"/>
</dbReference>
<dbReference type="VEuPathDB" id="FungiDB:Malapachy_2837"/>
<dbReference type="EMBL" id="LGAV01000011">
    <property type="protein sequence ID" value="KOS12582.1"/>
    <property type="molecule type" value="Genomic_DNA"/>
</dbReference>
<reference evidence="8 9" key="1">
    <citation type="submission" date="2015-07" db="EMBL/GenBank/DDBJ databases">
        <title>Draft Genome Sequence of Malassezia furfur CBS1878 and Malassezia pachydermatis CBS1879.</title>
        <authorList>
            <person name="Triana S."/>
            <person name="Ohm R."/>
            <person name="Gonzalez A."/>
            <person name="DeCock H."/>
            <person name="Restrepo S."/>
            <person name="Celis A."/>
        </authorList>
    </citation>
    <scope>NUCLEOTIDE SEQUENCE [LARGE SCALE GENOMIC DNA]</scope>
    <source>
        <strain evidence="8 9">CBS 1879</strain>
    </source>
</reference>
<comment type="function">
    <text evidence="5">Component of the RIX1 complex required for processing of ITS2 sequences from 35S pre-rRNA.</text>
</comment>
<dbReference type="PANTHER" id="PTHR18763:SF0">
    <property type="entry name" value="WD REPEAT-CONTAINING PROTEIN 18"/>
    <property type="match status" value="1"/>
</dbReference>
<comment type="caution">
    <text evidence="8">The sequence shown here is derived from an EMBL/GenBank/DDBJ whole genome shotgun (WGS) entry which is preliminary data.</text>
</comment>
<dbReference type="PANTHER" id="PTHR18763">
    <property type="entry name" value="WD-REPEAT PROTEIN 18"/>
    <property type="match status" value="1"/>
</dbReference>
<dbReference type="InterPro" id="IPR020472">
    <property type="entry name" value="WD40_PAC1"/>
</dbReference>
<dbReference type="Proteomes" id="UP000037751">
    <property type="component" value="Unassembled WGS sequence"/>
</dbReference>
<comment type="subcellular location">
    <subcellularLocation>
        <location evidence="5">Nucleus</location>
    </subcellularLocation>
</comment>
<protein>
    <recommendedName>
        <fullName evidence="5">Pre-rRNA-processing protein IPI3</fullName>
    </recommendedName>
</protein>
<evidence type="ECO:0000256" key="5">
    <source>
        <dbReference type="RuleBase" id="RU369067"/>
    </source>
</evidence>
<evidence type="ECO:0000313" key="9">
    <source>
        <dbReference type="Proteomes" id="UP000037751"/>
    </source>
</evidence>
<evidence type="ECO:0000259" key="7">
    <source>
        <dbReference type="Pfam" id="PF21031"/>
    </source>
</evidence>
<dbReference type="FunFam" id="2.130.10.10:FF:001940">
    <property type="entry name" value="Pre-rRNA-processing protein IPI3"/>
    <property type="match status" value="1"/>
</dbReference>
<keyword evidence="3" id="KW-0677">Repeat</keyword>
<feature type="compositionally biased region" description="Polar residues" evidence="6">
    <location>
        <begin position="442"/>
        <end position="456"/>
    </location>
</feature>
<dbReference type="PROSITE" id="PS50294">
    <property type="entry name" value="WD_REPEATS_REGION"/>
    <property type="match status" value="1"/>
</dbReference>
<feature type="region of interest" description="Disordered" evidence="6">
    <location>
        <begin position="437"/>
        <end position="456"/>
    </location>
</feature>
<dbReference type="InterPro" id="IPR019775">
    <property type="entry name" value="WD40_repeat_CS"/>
</dbReference>
<dbReference type="OrthoDB" id="756370at2759"/>